<evidence type="ECO:0000313" key="8">
    <source>
        <dbReference type="Proteomes" id="UP000034022"/>
    </source>
</evidence>
<comment type="caution">
    <text evidence="7">The sequence shown here is derived from an EMBL/GenBank/DDBJ whole genome shotgun (WGS) entry which is preliminary data.</text>
</comment>
<dbReference type="PANTHER" id="PTHR30093:SF44">
    <property type="entry name" value="TYPE II SECRETION SYSTEM CORE PROTEIN G"/>
    <property type="match status" value="1"/>
</dbReference>
<name>A0A0G0MYG1_9BACT</name>
<dbReference type="SUPFAM" id="SSF54523">
    <property type="entry name" value="Pili subunits"/>
    <property type="match status" value="1"/>
</dbReference>
<evidence type="ECO:0000256" key="1">
    <source>
        <dbReference type="ARBA" id="ARBA00004167"/>
    </source>
</evidence>
<dbReference type="PROSITE" id="PS00409">
    <property type="entry name" value="PROKAR_NTER_METHYL"/>
    <property type="match status" value="1"/>
</dbReference>
<protein>
    <recommendedName>
        <fullName evidence="9">General secretion pathway protein G</fullName>
    </recommendedName>
</protein>
<dbReference type="PRINTS" id="PR00813">
    <property type="entry name" value="BCTERIALGSPG"/>
</dbReference>
<dbReference type="GO" id="GO:0016020">
    <property type="term" value="C:membrane"/>
    <property type="evidence" value="ECO:0007669"/>
    <property type="project" value="UniProtKB-SubCell"/>
</dbReference>
<dbReference type="InterPro" id="IPR012902">
    <property type="entry name" value="N_methyl_site"/>
</dbReference>
<dbReference type="GO" id="GO:0015627">
    <property type="term" value="C:type II protein secretion system complex"/>
    <property type="evidence" value="ECO:0007669"/>
    <property type="project" value="InterPro"/>
</dbReference>
<evidence type="ECO:0000256" key="4">
    <source>
        <dbReference type="ARBA" id="ARBA00022989"/>
    </source>
</evidence>
<dbReference type="InterPro" id="IPR000983">
    <property type="entry name" value="Bac_GSPG_pilin"/>
</dbReference>
<dbReference type="Proteomes" id="UP000034022">
    <property type="component" value="Unassembled WGS sequence"/>
</dbReference>
<dbReference type="AlphaFoldDB" id="A0A0G0MYG1"/>
<gene>
    <name evidence="7" type="ORF">US91_C0008G0061</name>
</gene>
<dbReference type="PANTHER" id="PTHR30093">
    <property type="entry name" value="GENERAL SECRETION PATHWAY PROTEIN G"/>
    <property type="match status" value="1"/>
</dbReference>
<dbReference type="Pfam" id="PF07963">
    <property type="entry name" value="N_methyl"/>
    <property type="match status" value="1"/>
</dbReference>
<proteinExistence type="predicted"/>
<dbReference type="GO" id="GO:0015628">
    <property type="term" value="P:protein secretion by the type II secretion system"/>
    <property type="evidence" value="ECO:0007669"/>
    <property type="project" value="InterPro"/>
</dbReference>
<dbReference type="InterPro" id="IPR045584">
    <property type="entry name" value="Pilin-like"/>
</dbReference>
<keyword evidence="4 6" id="KW-1133">Transmembrane helix</keyword>
<keyword evidence="5 6" id="KW-0472">Membrane</keyword>
<evidence type="ECO:0000313" key="7">
    <source>
        <dbReference type="EMBL" id="KKQ69941.1"/>
    </source>
</evidence>
<sequence length="174" mass="18842">MKFDKFNKNKGFTLIELLVVIGIIGVLSTLATVALNGARVKARDAVRKSDMNQFGTAMQMYFSDNNVYPVDADTTAAVGDVCGAAGVIALQGDGQLCGGFVLVDANGNEYFAKIPQDSVNISPQQYFYDDDQSDENNYCIEVNLEGTDDADLDDWFICRDGACYPSLTDCDGVN</sequence>
<comment type="subcellular location">
    <subcellularLocation>
        <location evidence="1">Membrane</location>
        <topology evidence="1">Single-pass membrane protein</topology>
    </subcellularLocation>
</comment>
<reference evidence="7 8" key="1">
    <citation type="journal article" date="2015" name="Nature">
        <title>rRNA introns, odd ribosomes, and small enigmatic genomes across a large radiation of phyla.</title>
        <authorList>
            <person name="Brown C.T."/>
            <person name="Hug L.A."/>
            <person name="Thomas B.C."/>
            <person name="Sharon I."/>
            <person name="Castelle C.J."/>
            <person name="Singh A."/>
            <person name="Wilkins M.J."/>
            <person name="Williams K.H."/>
            <person name="Banfield J.F."/>
        </authorList>
    </citation>
    <scope>NUCLEOTIDE SEQUENCE [LARGE SCALE GENOMIC DNA]</scope>
</reference>
<evidence type="ECO:0000256" key="2">
    <source>
        <dbReference type="ARBA" id="ARBA00022481"/>
    </source>
</evidence>
<keyword evidence="2" id="KW-0488">Methylation</keyword>
<dbReference type="NCBIfam" id="TIGR02532">
    <property type="entry name" value="IV_pilin_GFxxxE"/>
    <property type="match status" value="1"/>
</dbReference>
<evidence type="ECO:0000256" key="3">
    <source>
        <dbReference type="ARBA" id="ARBA00022692"/>
    </source>
</evidence>
<organism evidence="7 8">
    <name type="scientific">Candidatus Falkowbacteria bacterium GW2011_GWE1_38_31</name>
    <dbReference type="NCBI Taxonomy" id="1618638"/>
    <lineage>
        <taxon>Bacteria</taxon>
        <taxon>Candidatus Falkowiibacteriota</taxon>
    </lineage>
</organism>
<dbReference type="Gene3D" id="3.30.700.10">
    <property type="entry name" value="Glycoprotein, Type 4 Pilin"/>
    <property type="match status" value="1"/>
</dbReference>
<evidence type="ECO:0008006" key="9">
    <source>
        <dbReference type="Google" id="ProtNLM"/>
    </source>
</evidence>
<evidence type="ECO:0000256" key="5">
    <source>
        <dbReference type="ARBA" id="ARBA00023136"/>
    </source>
</evidence>
<evidence type="ECO:0000256" key="6">
    <source>
        <dbReference type="SAM" id="Phobius"/>
    </source>
</evidence>
<keyword evidence="3 6" id="KW-0812">Transmembrane</keyword>
<accession>A0A0G0MYG1</accession>
<feature type="transmembrane region" description="Helical" evidence="6">
    <location>
        <begin position="12"/>
        <end position="35"/>
    </location>
</feature>
<dbReference type="EMBL" id="LBUU01000008">
    <property type="protein sequence ID" value="KKQ69941.1"/>
    <property type="molecule type" value="Genomic_DNA"/>
</dbReference>